<dbReference type="AlphaFoldDB" id="A0AAD5KY14"/>
<gene>
    <name evidence="2" type="ORF">GHT06_020419</name>
</gene>
<protein>
    <submittedName>
        <fullName evidence="2">Uncharacterized protein</fullName>
    </submittedName>
</protein>
<comment type="caution">
    <text evidence="2">The sequence shown here is derived from an EMBL/GenBank/DDBJ whole genome shotgun (WGS) entry which is preliminary data.</text>
</comment>
<feature type="region of interest" description="Disordered" evidence="1">
    <location>
        <begin position="179"/>
        <end position="199"/>
    </location>
</feature>
<evidence type="ECO:0000313" key="3">
    <source>
        <dbReference type="Proteomes" id="UP000820818"/>
    </source>
</evidence>
<evidence type="ECO:0000313" key="2">
    <source>
        <dbReference type="EMBL" id="KAI9552565.1"/>
    </source>
</evidence>
<dbReference type="Proteomes" id="UP000820818">
    <property type="component" value="Linkage Group LG9"/>
</dbReference>
<evidence type="ECO:0000256" key="1">
    <source>
        <dbReference type="SAM" id="MobiDB-lite"/>
    </source>
</evidence>
<accession>A0AAD5KY14</accession>
<organism evidence="2 3">
    <name type="scientific">Daphnia sinensis</name>
    <dbReference type="NCBI Taxonomy" id="1820382"/>
    <lineage>
        <taxon>Eukaryota</taxon>
        <taxon>Metazoa</taxon>
        <taxon>Ecdysozoa</taxon>
        <taxon>Arthropoda</taxon>
        <taxon>Crustacea</taxon>
        <taxon>Branchiopoda</taxon>
        <taxon>Diplostraca</taxon>
        <taxon>Cladocera</taxon>
        <taxon>Anomopoda</taxon>
        <taxon>Daphniidae</taxon>
        <taxon>Daphnia</taxon>
        <taxon>Daphnia similis group</taxon>
    </lineage>
</organism>
<dbReference type="EMBL" id="WJBH02000009">
    <property type="protein sequence ID" value="KAI9552565.1"/>
    <property type="molecule type" value="Genomic_DNA"/>
</dbReference>
<sequence>MAEVSVTDPIPDEEKVKESKLIWCGKRSKSQKNEGNEPGVIFSQKWNNLLKTYKDFTLFVEKTGSGADVLEMKPHSYDEFQEILECVPQYVGDSAMETQNPTCMDIKSNRQKLKDFEIKKPPLNEIDDEALNNFHFSDDERDEEDDDEKHIEPRLQKRKRMIDLLAGMEKKREIERQAMRIEKQKRRGEKIDQTTSLKF</sequence>
<proteinExistence type="predicted"/>
<name>A0AAD5KY14_9CRUS</name>
<reference evidence="2 3" key="1">
    <citation type="submission" date="2022-05" db="EMBL/GenBank/DDBJ databases">
        <title>A multi-omics perspective on studying reproductive biology in Daphnia sinensis.</title>
        <authorList>
            <person name="Jia J."/>
        </authorList>
    </citation>
    <scope>NUCLEOTIDE SEQUENCE [LARGE SCALE GENOMIC DNA]</scope>
    <source>
        <strain evidence="2 3">WSL</strain>
    </source>
</reference>
<keyword evidence="3" id="KW-1185">Reference proteome</keyword>